<dbReference type="EMBL" id="FJ184280">
    <property type="protein sequence ID" value="ACI32360.1"/>
    <property type="molecule type" value="Genomic_DNA"/>
</dbReference>
<organism evidence="1 2">
    <name type="scientific">Enterobacteria phage YYZ-2008</name>
    <dbReference type="NCBI Taxonomy" id="564886"/>
    <lineage>
        <taxon>Viruses</taxon>
        <taxon>Duplodnaviria</taxon>
        <taxon>Heunggongvirae</taxon>
        <taxon>Uroviricota</taxon>
        <taxon>Caudoviricetes</taxon>
        <taxon>Pankowvirus</taxon>
        <taxon>Pankowvirus YYZ2008</taxon>
    </lineage>
</organism>
<accession>B6DZ70</accession>
<dbReference type="OrthoDB" id="32844at10239"/>
<reference evidence="1 2" key="1">
    <citation type="submission" date="2008-09" db="EMBL/GenBank/DDBJ databases">
        <authorList>
            <person name="Zhang Y."/>
            <person name="Laing C.R."/>
            <person name="Kropinski A."/>
            <person name="Gannon V.J.P."/>
        </authorList>
    </citation>
    <scope>NUCLEOTIDE SEQUENCE [LARGE SCALE GENOMIC DNA]</scope>
</reference>
<name>B6DZ70_9CAUD</name>
<dbReference type="GeneID" id="6973064"/>
<dbReference type="Proteomes" id="UP000001040">
    <property type="component" value="Segment"/>
</dbReference>
<keyword evidence="2" id="KW-1185">Reference proteome</keyword>
<dbReference type="KEGG" id="vg:6973064"/>
<proteinExistence type="predicted"/>
<dbReference type="RefSeq" id="YP_002274159.1">
    <property type="nucleotide sequence ID" value="NC_011356.1"/>
</dbReference>
<evidence type="ECO:0000313" key="2">
    <source>
        <dbReference type="Proteomes" id="UP000001040"/>
    </source>
</evidence>
<evidence type="ECO:0000313" key="1">
    <source>
        <dbReference type="EMBL" id="ACI32360.1"/>
    </source>
</evidence>
<protein>
    <submittedName>
        <fullName evidence="1">Uncharacterized protein</fullName>
    </submittedName>
</protein>
<sequence length="88" mass="10108">MGVLPRRCKERSELRCLVSCIYLFSNKYNWLCVFLGERKRKPGMEAGLMISGVALSDNAHTHVQDFHALSVHRHSHELLDRIGHSNCM</sequence>